<dbReference type="Pfam" id="PF01019">
    <property type="entry name" value="G_glu_transpept"/>
    <property type="match status" value="1"/>
</dbReference>
<dbReference type="InterPro" id="IPR043137">
    <property type="entry name" value="GGT_ssub_C"/>
</dbReference>
<dbReference type="KEGG" id="apol:K9D25_01310"/>
<dbReference type="Gene3D" id="3.60.20.40">
    <property type="match status" value="1"/>
</dbReference>
<reference evidence="1" key="1">
    <citation type="submission" date="2021-09" db="EMBL/GenBank/DDBJ databases">
        <title>Network and meta-omics reveal the key degrader and cooperation patterns in an efficient 1,4-dioxane-degrading microbial community.</title>
        <authorList>
            <person name="Dai C."/>
        </authorList>
    </citation>
    <scope>NUCLEOTIDE SEQUENCE</scope>
    <source>
        <strain evidence="1">ZM13</strain>
    </source>
</reference>
<dbReference type="AlphaFoldDB" id="A0A9E6ZTF0"/>
<protein>
    <submittedName>
        <fullName evidence="1">Gamma-glutamyltransferase family protein</fullName>
    </submittedName>
</protein>
<organism evidence="1 2">
    <name type="scientific">Ancylobacter polymorphus</name>
    <dbReference type="NCBI Taxonomy" id="223390"/>
    <lineage>
        <taxon>Bacteria</taxon>
        <taxon>Pseudomonadati</taxon>
        <taxon>Pseudomonadota</taxon>
        <taxon>Alphaproteobacteria</taxon>
        <taxon>Hyphomicrobiales</taxon>
        <taxon>Xanthobacteraceae</taxon>
        <taxon>Ancylobacter</taxon>
    </lineage>
</organism>
<dbReference type="Proteomes" id="UP000831684">
    <property type="component" value="Chromosome"/>
</dbReference>
<sequence length="529" mass="55477">MLNTVRARRGMVTSPHHLASEAGLRVLREGGNAIEATVAMAATLAVVYPHMTAIGGDGFWLIGAPGETPVGIDACSRAAAAATPELYAQAGLTTIPPRGPLAANTTAGTVAGWGEALRLSTERGGRLPLARLLEDAVWHARNGFAVTASQSQLTAAKLPELADVSGFADVFLTDGAAPATGATMTLPALAQTLERLGREGTESFYRGPLARDIAHDLAAAGTPVTADDLAACRASRVEPLQVDLPGVRLFNFPPPTQGLASLMILGIFSRLGVRDAEGFAHLHGLIEATKQAFLVRDRVVGDPGTMSEDPRAFLADGVLERLARRIDPARALPWPAPPSAGDTVWLGAIDRDGLAASFIQSIYFEFGSGVVLPQTGIVWQNRGSSFALAGDGPRLLAPGRKPFHTLNPAMASFADGRHMVYGTMGGEGQPQTQGALFSRYGLFGQELQAAITAPRWLLGRTWGAETVTLKLEDRFPPDLIAALRAAGHDVEMVPAFDAMMGHAGAIVRRPDATLEGAGDPRSDGVAMGF</sequence>
<accession>A0A9E6ZTF0</accession>
<dbReference type="PANTHER" id="PTHR43881">
    <property type="entry name" value="GAMMA-GLUTAMYLTRANSPEPTIDASE (AFU_ORTHOLOGUE AFUA_4G13580)"/>
    <property type="match status" value="1"/>
</dbReference>
<dbReference type="Gene3D" id="1.10.246.130">
    <property type="match status" value="1"/>
</dbReference>
<dbReference type="InterPro" id="IPR029055">
    <property type="entry name" value="Ntn_hydrolases_N"/>
</dbReference>
<gene>
    <name evidence="1" type="ORF">K9D25_01310</name>
</gene>
<evidence type="ECO:0000313" key="2">
    <source>
        <dbReference type="Proteomes" id="UP000831684"/>
    </source>
</evidence>
<proteinExistence type="predicted"/>
<name>A0A9E6ZTF0_9HYPH</name>
<dbReference type="SUPFAM" id="SSF56235">
    <property type="entry name" value="N-terminal nucleophile aminohydrolases (Ntn hydrolases)"/>
    <property type="match status" value="1"/>
</dbReference>
<dbReference type="PANTHER" id="PTHR43881:SF5">
    <property type="entry name" value="GAMMA-GLUTAMYLTRANSPEPTIDASE"/>
    <property type="match status" value="1"/>
</dbReference>
<dbReference type="PRINTS" id="PR01210">
    <property type="entry name" value="GGTRANSPTASE"/>
</dbReference>
<dbReference type="InterPro" id="IPR052896">
    <property type="entry name" value="GGT-like_enzyme"/>
</dbReference>
<dbReference type="EMBL" id="CP083239">
    <property type="protein sequence ID" value="UOK71399.1"/>
    <property type="molecule type" value="Genomic_DNA"/>
</dbReference>
<dbReference type="RefSeq" id="WP_244378500.1">
    <property type="nucleotide sequence ID" value="NZ_CP083239.1"/>
</dbReference>
<evidence type="ECO:0000313" key="1">
    <source>
        <dbReference type="EMBL" id="UOK71399.1"/>
    </source>
</evidence>
<dbReference type="InterPro" id="IPR043138">
    <property type="entry name" value="GGT_lsub"/>
</dbReference>